<comment type="caution">
    <text evidence="1">The sequence shown here is derived from an EMBL/GenBank/DDBJ whole genome shotgun (WGS) entry which is preliminary data.</text>
</comment>
<evidence type="ECO:0000313" key="1">
    <source>
        <dbReference type="EMBL" id="RHN56960.1"/>
    </source>
</evidence>
<protein>
    <submittedName>
        <fullName evidence="1">Uncharacterized protein</fullName>
    </submittedName>
</protein>
<accession>A0A396HUD5</accession>
<proteinExistence type="predicted"/>
<dbReference type="Proteomes" id="UP000265566">
    <property type="component" value="Chromosome 5"/>
</dbReference>
<dbReference type="EMBL" id="PSQE01000005">
    <property type="protein sequence ID" value="RHN56960.1"/>
    <property type="molecule type" value="Genomic_DNA"/>
</dbReference>
<organism evidence="1">
    <name type="scientific">Medicago truncatula</name>
    <name type="common">Barrel medic</name>
    <name type="synonym">Medicago tribuloides</name>
    <dbReference type="NCBI Taxonomy" id="3880"/>
    <lineage>
        <taxon>Eukaryota</taxon>
        <taxon>Viridiplantae</taxon>
        <taxon>Streptophyta</taxon>
        <taxon>Embryophyta</taxon>
        <taxon>Tracheophyta</taxon>
        <taxon>Spermatophyta</taxon>
        <taxon>Magnoliopsida</taxon>
        <taxon>eudicotyledons</taxon>
        <taxon>Gunneridae</taxon>
        <taxon>Pentapetalae</taxon>
        <taxon>rosids</taxon>
        <taxon>fabids</taxon>
        <taxon>Fabales</taxon>
        <taxon>Fabaceae</taxon>
        <taxon>Papilionoideae</taxon>
        <taxon>50 kb inversion clade</taxon>
        <taxon>NPAAA clade</taxon>
        <taxon>Hologalegina</taxon>
        <taxon>IRL clade</taxon>
        <taxon>Trifolieae</taxon>
        <taxon>Medicago</taxon>
    </lineage>
</organism>
<dbReference type="Gramene" id="rna32432">
    <property type="protein sequence ID" value="RHN56960.1"/>
    <property type="gene ID" value="gene32432"/>
</dbReference>
<gene>
    <name evidence="1" type="ORF">MtrunA17_Chr5g0435121</name>
</gene>
<dbReference type="AlphaFoldDB" id="A0A396HUD5"/>
<name>A0A396HUD5_MEDTR</name>
<reference evidence="1" key="1">
    <citation type="journal article" date="2018" name="Nat. Plants">
        <title>Whole-genome landscape of Medicago truncatula symbiotic genes.</title>
        <authorList>
            <person name="Pecrix Y."/>
            <person name="Gamas P."/>
            <person name="Carrere S."/>
        </authorList>
    </citation>
    <scope>NUCLEOTIDE SEQUENCE</scope>
    <source>
        <tissue evidence="1">Leaves</tissue>
    </source>
</reference>
<sequence>MHCQHLNTHTSLPMVANLNLVESDVARMFASLRQSMEQGIPLLLRFSDLAVRKRLYITLHTLIKLFKNHLFHVYGNEALFRARK</sequence>